<gene>
    <name evidence="1" type="ORF">BXT84_10375</name>
</gene>
<name>A0ABN5H1R0_9FIRM</name>
<evidence type="ECO:0000313" key="1">
    <source>
        <dbReference type="EMBL" id="AUW94292.1"/>
    </source>
</evidence>
<dbReference type="EMBL" id="CP019454">
    <property type="protein sequence ID" value="AUW94292.1"/>
    <property type="molecule type" value="Genomic_DNA"/>
</dbReference>
<keyword evidence="2" id="KW-1185">Reference proteome</keyword>
<accession>A0ABN5H1R0</accession>
<protein>
    <recommendedName>
        <fullName evidence="3">Beta-ketoacyl synthase N-terminal domain-containing protein</fullName>
    </recommendedName>
</protein>
<reference evidence="1 2" key="1">
    <citation type="journal article" date="2019" name="Sci. Rep.">
        <title>Sulfobacillus thermotolerans: new insights into resistance and metabolic capacities of acidophilic chemolithotrophs.</title>
        <authorList>
            <person name="Panyushkina A.E."/>
            <person name="Babenko V.V."/>
            <person name="Nikitina A.S."/>
            <person name="Selezneva O.V."/>
            <person name="Tsaplina I.A."/>
            <person name="Letarova M.A."/>
            <person name="Kostryukova E.S."/>
            <person name="Letarov A.V."/>
        </authorList>
    </citation>
    <scope>NUCLEOTIDE SEQUENCE [LARGE SCALE GENOMIC DNA]</scope>
    <source>
        <strain evidence="1 2">Kr1</strain>
    </source>
</reference>
<sequence>MSRDFLHHRAIWKDKIAIVTGAGRGICVDQPIWNHLAGKIGATDSLKCAYYTTRRSLGFSLGSIEACIEASLKGAIGE</sequence>
<evidence type="ECO:0008006" key="3">
    <source>
        <dbReference type="Google" id="ProtNLM"/>
    </source>
</evidence>
<evidence type="ECO:0000313" key="2">
    <source>
        <dbReference type="Proteomes" id="UP000325292"/>
    </source>
</evidence>
<dbReference type="Proteomes" id="UP000325292">
    <property type="component" value="Chromosome"/>
</dbReference>
<proteinExistence type="predicted"/>
<organism evidence="1 2">
    <name type="scientific">Sulfobacillus thermotolerans</name>
    <dbReference type="NCBI Taxonomy" id="338644"/>
    <lineage>
        <taxon>Bacteria</taxon>
        <taxon>Bacillati</taxon>
        <taxon>Bacillota</taxon>
        <taxon>Clostridia</taxon>
        <taxon>Eubacteriales</taxon>
        <taxon>Clostridiales Family XVII. Incertae Sedis</taxon>
        <taxon>Sulfobacillus</taxon>
    </lineage>
</organism>